<keyword evidence="2" id="KW-0229">DNA integration</keyword>
<dbReference type="CDD" id="cd01189">
    <property type="entry name" value="INT_ICEBs1_C_like"/>
    <property type="match status" value="1"/>
</dbReference>
<dbReference type="InterPro" id="IPR058717">
    <property type="entry name" value="Phage_L5_Integrase_N"/>
</dbReference>
<evidence type="ECO:0000313" key="9">
    <source>
        <dbReference type="Proteomes" id="UP000030002"/>
    </source>
</evidence>
<evidence type="ECO:0000256" key="3">
    <source>
        <dbReference type="ARBA" id="ARBA00023125"/>
    </source>
</evidence>
<evidence type="ECO:0000313" key="8">
    <source>
        <dbReference type="EMBL" id="KGN30659.1"/>
    </source>
</evidence>
<evidence type="ECO:0000256" key="1">
    <source>
        <dbReference type="ARBA" id="ARBA00008857"/>
    </source>
</evidence>
<dbReference type="SUPFAM" id="SSF56349">
    <property type="entry name" value="DNA breaking-rejoining enzymes"/>
    <property type="match status" value="1"/>
</dbReference>
<dbReference type="InterPro" id="IPR004107">
    <property type="entry name" value="Integrase_SAM-like_N"/>
</dbReference>
<dbReference type="Gene3D" id="1.10.150.130">
    <property type="match status" value="1"/>
</dbReference>
<dbReference type="Pfam" id="PF26003">
    <property type="entry name" value="Integrase_N_phage"/>
    <property type="match status" value="1"/>
</dbReference>
<dbReference type="eggNOG" id="COG0582">
    <property type="taxonomic scope" value="Bacteria"/>
</dbReference>
<dbReference type="PROSITE" id="PS51898">
    <property type="entry name" value="TYR_RECOMBINASE"/>
    <property type="match status" value="1"/>
</dbReference>
<evidence type="ECO:0000259" key="6">
    <source>
        <dbReference type="PROSITE" id="PS51898"/>
    </source>
</evidence>
<sequence length="380" mass="41954">MVGKANHRGFGYLRRMSSKRWQASYQGPDLGRHKAPHTFVSKGDAEAWLAAERALISSGQWSPPALRRSDDPDSVTFEVYARTWLRDRRLKPRTREGYEHLLQRYLLDDFGSLALTKITPATVRAWWGQLDEATPTVNARAYSLLKAIMNTAVADEEIVANPCRIRSATSVPRAREIRPASIDELSVIVANLPENRRAIALLCSWCAMRIGEVLELRRKDVDLAKKVVRVERSVAWVAGKPIVGSPKSAAGRRVVSIPPHVVPALKEHLDRFVSRGQESLLFPAMDGTSHLQPTVFHDAFSKARAVAGREDLRVHDLRHTGATLAAMTGATLAELQQRLGHSSVGAALRYQHAAAGRDAAIAEALSRMVEPPEPRGAVDD</sequence>
<dbReference type="InterPro" id="IPR050090">
    <property type="entry name" value="Tyrosine_recombinase_XerCD"/>
</dbReference>
<accession>A0A0A0J1R5</accession>
<comment type="caution">
    <text evidence="8">The sequence shown here is derived from an EMBL/GenBank/DDBJ whole genome shotgun (WGS) entry which is preliminary data.</text>
</comment>
<evidence type="ECO:0000259" key="7">
    <source>
        <dbReference type="PROSITE" id="PS51900"/>
    </source>
</evidence>
<dbReference type="Gene3D" id="1.10.443.10">
    <property type="entry name" value="Intergrase catalytic core"/>
    <property type="match status" value="1"/>
</dbReference>
<protein>
    <submittedName>
        <fullName evidence="8">Integrase</fullName>
    </submittedName>
</protein>
<dbReference type="InterPro" id="IPR011010">
    <property type="entry name" value="DNA_brk_join_enz"/>
</dbReference>
<evidence type="ECO:0000256" key="2">
    <source>
        <dbReference type="ARBA" id="ARBA00022908"/>
    </source>
</evidence>
<dbReference type="PANTHER" id="PTHR30349">
    <property type="entry name" value="PHAGE INTEGRASE-RELATED"/>
    <property type="match status" value="1"/>
</dbReference>
<dbReference type="GO" id="GO:0015074">
    <property type="term" value="P:DNA integration"/>
    <property type="evidence" value="ECO:0007669"/>
    <property type="project" value="UniProtKB-KW"/>
</dbReference>
<keyword evidence="9" id="KW-1185">Reference proteome</keyword>
<dbReference type="Pfam" id="PF14659">
    <property type="entry name" value="Phage_int_SAM_3"/>
    <property type="match status" value="1"/>
</dbReference>
<keyword evidence="3 5" id="KW-0238">DNA-binding</keyword>
<feature type="domain" description="Tyr recombinase" evidence="6">
    <location>
        <begin position="175"/>
        <end position="363"/>
    </location>
</feature>
<gene>
    <name evidence="8" type="ORF">N802_06605</name>
</gene>
<keyword evidence="4" id="KW-0233">DNA recombination</keyword>
<evidence type="ECO:0000256" key="4">
    <source>
        <dbReference type="ARBA" id="ARBA00023172"/>
    </source>
</evidence>
<feature type="domain" description="Core-binding (CB)" evidence="7">
    <location>
        <begin position="75"/>
        <end position="153"/>
    </location>
</feature>
<dbReference type="GO" id="GO:0003677">
    <property type="term" value="F:DNA binding"/>
    <property type="evidence" value="ECO:0007669"/>
    <property type="project" value="UniProtKB-UniRule"/>
</dbReference>
<dbReference type="Pfam" id="PF00589">
    <property type="entry name" value="Phage_integrase"/>
    <property type="match status" value="1"/>
</dbReference>
<dbReference type="GO" id="GO:0006310">
    <property type="term" value="P:DNA recombination"/>
    <property type="evidence" value="ECO:0007669"/>
    <property type="project" value="UniProtKB-KW"/>
</dbReference>
<dbReference type="PANTHER" id="PTHR30349:SF64">
    <property type="entry name" value="PROPHAGE INTEGRASE INTD-RELATED"/>
    <property type="match status" value="1"/>
</dbReference>
<name>A0A0A0J1R5_9MICO</name>
<dbReference type="InterPro" id="IPR002104">
    <property type="entry name" value="Integrase_catalytic"/>
</dbReference>
<dbReference type="InterPro" id="IPR010998">
    <property type="entry name" value="Integrase_recombinase_N"/>
</dbReference>
<dbReference type="OrthoDB" id="148546at2"/>
<dbReference type="Proteomes" id="UP000030002">
    <property type="component" value="Unassembled WGS sequence"/>
</dbReference>
<dbReference type="EMBL" id="AVPJ01000017">
    <property type="protein sequence ID" value="KGN30659.1"/>
    <property type="molecule type" value="Genomic_DNA"/>
</dbReference>
<evidence type="ECO:0000256" key="5">
    <source>
        <dbReference type="PROSITE-ProRule" id="PRU01248"/>
    </source>
</evidence>
<dbReference type="AlphaFoldDB" id="A0A0A0J1R5"/>
<comment type="similarity">
    <text evidence="1">Belongs to the 'phage' integrase family.</text>
</comment>
<dbReference type="InterPro" id="IPR044068">
    <property type="entry name" value="CB"/>
</dbReference>
<dbReference type="PROSITE" id="PS51900">
    <property type="entry name" value="CB"/>
    <property type="match status" value="1"/>
</dbReference>
<dbReference type="InterPro" id="IPR013762">
    <property type="entry name" value="Integrase-like_cat_sf"/>
</dbReference>
<organism evidence="8 9">
    <name type="scientific">Knoellia sinensis KCTC 19936</name>
    <dbReference type="NCBI Taxonomy" id="1385520"/>
    <lineage>
        <taxon>Bacteria</taxon>
        <taxon>Bacillati</taxon>
        <taxon>Actinomycetota</taxon>
        <taxon>Actinomycetes</taxon>
        <taxon>Micrococcales</taxon>
        <taxon>Intrasporangiaceae</taxon>
        <taxon>Knoellia</taxon>
    </lineage>
</organism>
<proteinExistence type="inferred from homology"/>
<reference evidence="8 9" key="1">
    <citation type="submission" date="2013-08" db="EMBL/GenBank/DDBJ databases">
        <title>The genome sequence of Knoellia sinensis.</title>
        <authorList>
            <person name="Zhu W."/>
            <person name="Wang G."/>
        </authorList>
    </citation>
    <scope>NUCLEOTIDE SEQUENCE [LARGE SCALE GENOMIC DNA]</scope>
    <source>
        <strain evidence="8 9">KCTC 19936</strain>
    </source>
</reference>
<dbReference type="STRING" id="1385520.N802_06605"/>